<gene>
    <name evidence="2" type="ORF">ACFQL7_22640</name>
</gene>
<evidence type="ECO:0000256" key="1">
    <source>
        <dbReference type="SAM" id="Phobius"/>
    </source>
</evidence>
<evidence type="ECO:0000313" key="3">
    <source>
        <dbReference type="Proteomes" id="UP001596417"/>
    </source>
</evidence>
<organism evidence="2 3">
    <name type="scientific">Halocatena marina</name>
    <dbReference type="NCBI Taxonomy" id="2934937"/>
    <lineage>
        <taxon>Archaea</taxon>
        <taxon>Methanobacteriati</taxon>
        <taxon>Methanobacteriota</taxon>
        <taxon>Stenosarchaea group</taxon>
        <taxon>Halobacteria</taxon>
        <taxon>Halobacteriales</taxon>
        <taxon>Natronomonadaceae</taxon>
        <taxon>Halocatena</taxon>
    </lineage>
</organism>
<comment type="caution">
    <text evidence="2">The sequence shown here is derived from an EMBL/GenBank/DDBJ whole genome shotgun (WGS) entry which is preliminary data.</text>
</comment>
<keyword evidence="1" id="KW-0812">Transmembrane</keyword>
<feature type="transmembrane region" description="Helical" evidence="1">
    <location>
        <begin position="168"/>
        <end position="186"/>
    </location>
</feature>
<evidence type="ECO:0000313" key="2">
    <source>
        <dbReference type="EMBL" id="MFC7192333.1"/>
    </source>
</evidence>
<dbReference type="Proteomes" id="UP001596417">
    <property type="component" value="Unassembled WGS sequence"/>
</dbReference>
<feature type="transmembrane region" description="Helical" evidence="1">
    <location>
        <begin position="94"/>
        <end position="117"/>
    </location>
</feature>
<feature type="transmembrane region" description="Helical" evidence="1">
    <location>
        <begin position="36"/>
        <end position="57"/>
    </location>
</feature>
<feature type="transmembrane region" description="Helical" evidence="1">
    <location>
        <begin position="138"/>
        <end position="162"/>
    </location>
</feature>
<keyword evidence="1" id="KW-1133">Transmembrane helix</keyword>
<keyword evidence="1" id="KW-0472">Membrane</keyword>
<accession>A0ABD5YT02</accession>
<dbReference type="EMBL" id="JBHTAX010000004">
    <property type="protein sequence ID" value="MFC7192333.1"/>
    <property type="molecule type" value="Genomic_DNA"/>
</dbReference>
<keyword evidence="3" id="KW-1185">Reference proteome</keyword>
<reference evidence="2 3" key="1">
    <citation type="journal article" date="2019" name="Int. J. Syst. Evol. Microbiol.">
        <title>The Global Catalogue of Microorganisms (GCM) 10K type strain sequencing project: providing services to taxonomists for standard genome sequencing and annotation.</title>
        <authorList>
            <consortium name="The Broad Institute Genomics Platform"/>
            <consortium name="The Broad Institute Genome Sequencing Center for Infectious Disease"/>
            <person name="Wu L."/>
            <person name="Ma J."/>
        </authorList>
    </citation>
    <scope>NUCLEOTIDE SEQUENCE [LARGE SCALE GENOMIC DNA]</scope>
    <source>
        <strain evidence="2 3">RDMS1</strain>
    </source>
</reference>
<name>A0ABD5YT02_9EURY</name>
<proteinExistence type="predicted"/>
<protein>
    <submittedName>
        <fullName evidence="2">Uncharacterized protein</fullName>
    </submittedName>
</protein>
<dbReference type="GeneID" id="76202012"/>
<dbReference type="RefSeq" id="WP_248910195.1">
    <property type="nucleotide sequence ID" value="NZ_CP109980.1"/>
</dbReference>
<sequence length="194" mass="20853">MSSSMFTAISTDRLERFRADLFAALLYPYQTLQRSVLAITLAVLTFGVLVLASQPLASYQMFVADMFGYPNIGAYFTALEQVLLMNFRVTVTEYGWSAIVMNAMYAVLTGVALANMIAQLQMLQIGSLANIGGILPGLFAAGCASCGPGLFALLGFTGAVTFVPFQDAVLRIAGIVLFLFFLGLSGDPRNCRIT</sequence>
<dbReference type="AlphaFoldDB" id="A0ABD5YT02"/>